<keyword evidence="8" id="KW-1185">Reference proteome</keyword>
<dbReference type="InterPro" id="IPR019734">
    <property type="entry name" value="TPR_rpt"/>
</dbReference>
<feature type="coiled-coil region" evidence="6">
    <location>
        <begin position="336"/>
        <end position="363"/>
    </location>
</feature>
<accession>A0ABV8MMQ8</accession>
<feature type="coiled-coil region" evidence="6">
    <location>
        <begin position="58"/>
        <end position="85"/>
    </location>
</feature>
<dbReference type="Gene3D" id="1.25.40.10">
    <property type="entry name" value="Tetratricopeptide repeat domain"/>
    <property type="match status" value="2"/>
</dbReference>
<dbReference type="Proteomes" id="UP001595791">
    <property type="component" value="Unassembled WGS sequence"/>
</dbReference>
<name>A0ABV8MMQ8_9NEIS</name>
<evidence type="ECO:0000256" key="4">
    <source>
        <dbReference type="ARBA" id="ARBA00022803"/>
    </source>
</evidence>
<comment type="caution">
    <text evidence="7">The sequence shown here is derived from an EMBL/GenBank/DDBJ whole genome shotgun (WGS) entry which is preliminary data.</text>
</comment>
<keyword evidence="3" id="KW-0677">Repeat</keyword>
<comment type="subcellular location">
    <subcellularLocation>
        <location evidence="1">Cytoplasm</location>
    </subcellularLocation>
</comment>
<dbReference type="SMART" id="SM00028">
    <property type="entry name" value="TPR"/>
    <property type="match status" value="4"/>
</dbReference>
<reference evidence="8" key="1">
    <citation type="journal article" date="2019" name="Int. J. Syst. Evol. Microbiol.">
        <title>The Global Catalogue of Microorganisms (GCM) 10K type strain sequencing project: providing services to taxonomists for standard genome sequencing and annotation.</title>
        <authorList>
            <consortium name="The Broad Institute Genomics Platform"/>
            <consortium name="The Broad Institute Genome Sequencing Center for Infectious Disease"/>
            <person name="Wu L."/>
            <person name="Ma J."/>
        </authorList>
    </citation>
    <scope>NUCLEOTIDE SEQUENCE [LARGE SCALE GENOMIC DNA]</scope>
    <source>
        <strain evidence="8">LMG 29894</strain>
    </source>
</reference>
<evidence type="ECO:0008006" key="9">
    <source>
        <dbReference type="Google" id="ProtNLM"/>
    </source>
</evidence>
<evidence type="ECO:0000256" key="1">
    <source>
        <dbReference type="ARBA" id="ARBA00004496"/>
    </source>
</evidence>
<dbReference type="RefSeq" id="WP_378163150.1">
    <property type="nucleotide sequence ID" value="NZ_JBHSBU010000001.1"/>
</dbReference>
<dbReference type="PANTHER" id="PTHR46630:SF1">
    <property type="entry name" value="TETRATRICOPEPTIDE REPEAT PROTEIN 29"/>
    <property type="match status" value="1"/>
</dbReference>
<evidence type="ECO:0000256" key="5">
    <source>
        <dbReference type="ARBA" id="ARBA00038253"/>
    </source>
</evidence>
<protein>
    <recommendedName>
        <fullName evidence="9">Tetratricopeptide repeat protein</fullName>
    </recommendedName>
</protein>
<organism evidence="7 8">
    <name type="scientific">Chitinimonas lacunae</name>
    <dbReference type="NCBI Taxonomy" id="1963018"/>
    <lineage>
        <taxon>Bacteria</taxon>
        <taxon>Pseudomonadati</taxon>
        <taxon>Pseudomonadota</taxon>
        <taxon>Betaproteobacteria</taxon>
        <taxon>Neisseriales</taxon>
        <taxon>Chitinibacteraceae</taxon>
        <taxon>Chitinimonas</taxon>
    </lineage>
</organism>
<gene>
    <name evidence="7" type="ORF">ACFOW7_08640</name>
</gene>
<evidence type="ECO:0000256" key="2">
    <source>
        <dbReference type="ARBA" id="ARBA00022490"/>
    </source>
</evidence>
<keyword evidence="2" id="KW-0963">Cytoplasm</keyword>
<dbReference type="PANTHER" id="PTHR46630">
    <property type="entry name" value="TETRATRICOPEPTIDE REPEAT PROTEIN 29"/>
    <property type="match status" value="1"/>
</dbReference>
<sequence length="513" mass="56554">MDLLRALLPAPELERLYSEATDAAYSDPELLRRLANDAIAAARRRGDVAGELRGRLYLASAQQTLGDIEAAIEELNEMLLLAEASDDDDARFAALRALGSICDQAGCFESALDYLQQAESSLDAESDEAKCRDLRRGIATVFSHTGRLEEAVERHLALARDSAACGNLKDQAVDLCNAGTDLARLGRYQEALDILDEAEALVRRFRWPLMLATVHAARAIPLRVLGREEEVEYELLSALPVFTGAGHVSGQIDVRIRLAELYLDRHDLSTARLLLQGAVEIAAASGRTPQRVEALDVLIRVCKAAGEFATALDHSETLRELTHQMHEDEASDQAWRQHAEVELAAARKDVERVRRQRDRWQKAHAEQAQLNDMLRAAHSVQRNLIAALSASYLEQMADARRRGERELARASRYQRPLTAAWLGVAQPELAPGWLAGQLREEDVAVPLEGGLLLLLPETDRAMADAVCARIAHAHLLSFPGSEPLDIEVIEHVGGETLDQLAVRLRHTVKAGPR</sequence>
<comment type="similarity">
    <text evidence="5">Belongs to the Rap family.</text>
</comment>
<dbReference type="SUPFAM" id="SSF48452">
    <property type="entry name" value="TPR-like"/>
    <property type="match status" value="2"/>
</dbReference>
<evidence type="ECO:0000256" key="6">
    <source>
        <dbReference type="SAM" id="Coils"/>
    </source>
</evidence>
<dbReference type="InterPro" id="IPR051476">
    <property type="entry name" value="Bac_ResReg_Asp_Phosphatase"/>
</dbReference>
<proteinExistence type="inferred from homology"/>
<dbReference type="InterPro" id="IPR011990">
    <property type="entry name" value="TPR-like_helical_dom_sf"/>
</dbReference>
<evidence type="ECO:0000313" key="7">
    <source>
        <dbReference type="EMBL" id="MFC4159418.1"/>
    </source>
</evidence>
<keyword evidence="6" id="KW-0175">Coiled coil</keyword>
<keyword evidence="4" id="KW-0802">TPR repeat</keyword>
<dbReference type="EMBL" id="JBHSBU010000001">
    <property type="protein sequence ID" value="MFC4159418.1"/>
    <property type="molecule type" value="Genomic_DNA"/>
</dbReference>
<evidence type="ECO:0000313" key="8">
    <source>
        <dbReference type="Proteomes" id="UP001595791"/>
    </source>
</evidence>
<evidence type="ECO:0000256" key="3">
    <source>
        <dbReference type="ARBA" id="ARBA00022737"/>
    </source>
</evidence>